<keyword evidence="1" id="KW-1133">Transmembrane helix</keyword>
<keyword evidence="3" id="KW-1185">Reference proteome</keyword>
<feature type="transmembrane region" description="Helical" evidence="1">
    <location>
        <begin position="44"/>
        <end position="64"/>
    </location>
</feature>
<dbReference type="Proteomes" id="UP000319040">
    <property type="component" value="Unassembled WGS sequence"/>
</dbReference>
<sequence length="213" mass="24293">MYMAKFFFKPFFEAVKLWYVPLLVGLFFVGLGIVAFTWPLGSYAVLAMVFSFSFLLSGISEIIFSVANKNNMENWGWYLAFGIITFILGFLLLADPGASMTVLAFYIGFTILFRSISSISFAMDVKRHGSRQWGWLLVLGILGALFSIILLVNPLLAGMTVTFWIGFMLLFSGLFSIYFSFQLKKLHRHTKNISAELKDRWIVLQKEIHDSCR</sequence>
<keyword evidence="1" id="KW-0472">Membrane</keyword>
<feature type="transmembrane region" description="Helical" evidence="1">
    <location>
        <begin position="161"/>
        <end position="181"/>
    </location>
</feature>
<feature type="transmembrane region" description="Helical" evidence="1">
    <location>
        <begin position="20"/>
        <end position="38"/>
    </location>
</feature>
<gene>
    <name evidence="2" type="ORF">SAMN06265379_103282</name>
</gene>
<dbReference type="InterPro" id="IPR005325">
    <property type="entry name" value="DUF308_memb"/>
</dbReference>
<dbReference type="PANTHER" id="PTHR34989">
    <property type="entry name" value="PROTEIN HDED"/>
    <property type="match status" value="1"/>
</dbReference>
<protein>
    <submittedName>
        <fullName evidence="2">Uncharacterized membrane protein HdeD, DUF308 family</fullName>
    </submittedName>
</protein>
<dbReference type="GO" id="GO:0005886">
    <property type="term" value="C:plasma membrane"/>
    <property type="evidence" value="ECO:0007669"/>
    <property type="project" value="TreeGrafter"/>
</dbReference>
<feature type="transmembrane region" description="Helical" evidence="1">
    <location>
        <begin position="100"/>
        <end position="121"/>
    </location>
</feature>
<evidence type="ECO:0000313" key="3">
    <source>
        <dbReference type="Proteomes" id="UP000319040"/>
    </source>
</evidence>
<evidence type="ECO:0000256" key="1">
    <source>
        <dbReference type="SAM" id="Phobius"/>
    </source>
</evidence>
<dbReference type="EMBL" id="FXTB01000003">
    <property type="protein sequence ID" value="SMO60471.1"/>
    <property type="molecule type" value="Genomic_DNA"/>
</dbReference>
<organism evidence="2 3">
    <name type="scientific">Saccharicrinis carchari</name>
    <dbReference type="NCBI Taxonomy" id="1168039"/>
    <lineage>
        <taxon>Bacteria</taxon>
        <taxon>Pseudomonadati</taxon>
        <taxon>Bacteroidota</taxon>
        <taxon>Bacteroidia</taxon>
        <taxon>Marinilabiliales</taxon>
        <taxon>Marinilabiliaceae</taxon>
        <taxon>Saccharicrinis</taxon>
    </lineage>
</organism>
<dbReference type="InterPro" id="IPR052712">
    <property type="entry name" value="Acid_resist_chaperone_HdeD"/>
</dbReference>
<accession>A0A521CNZ5</accession>
<dbReference type="PANTHER" id="PTHR34989:SF1">
    <property type="entry name" value="PROTEIN HDED"/>
    <property type="match status" value="1"/>
</dbReference>
<name>A0A521CNZ5_SACCC</name>
<evidence type="ECO:0000313" key="2">
    <source>
        <dbReference type="EMBL" id="SMO60471.1"/>
    </source>
</evidence>
<dbReference type="AlphaFoldDB" id="A0A521CNZ5"/>
<feature type="transmembrane region" description="Helical" evidence="1">
    <location>
        <begin position="133"/>
        <end position="155"/>
    </location>
</feature>
<reference evidence="2 3" key="1">
    <citation type="submission" date="2017-05" db="EMBL/GenBank/DDBJ databases">
        <authorList>
            <person name="Varghese N."/>
            <person name="Submissions S."/>
        </authorList>
    </citation>
    <scope>NUCLEOTIDE SEQUENCE [LARGE SCALE GENOMIC DNA]</scope>
    <source>
        <strain evidence="2 3">DSM 27040</strain>
    </source>
</reference>
<keyword evidence="1" id="KW-0812">Transmembrane</keyword>
<proteinExistence type="predicted"/>
<feature type="transmembrane region" description="Helical" evidence="1">
    <location>
        <begin position="76"/>
        <end position="94"/>
    </location>
</feature>
<dbReference type="Pfam" id="PF03729">
    <property type="entry name" value="DUF308"/>
    <property type="match status" value="2"/>
</dbReference>